<dbReference type="GO" id="GO:0005783">
    <property type="term" value="C:endoplasmic reticulum"/>
    <property type="evidence" value="ECO:0007669"/>
    <property type="project" value="TreeGrafter"/>
</dbReference>
<dbReference type="AlphaFoldDB" id="A0A8H7GN61"/>
<comment type="caution">
    <text evidence="4">The sequence shown here is derived from an EMBL/GenBank/DDBJ whole genome shotgun (WGS) entry which is preliminary data.</text>
</comment>
<proteinExistence type="predicted"/>
<dbReference type="EMBL" id="JACBPP010000009">
    <property type="protein sequence ID" value="KAF7999542.1"/>
    <property type="molecule type" value="Genomic_DNA"/>
</dbReference>
<keyword evidence="2" id="KW-0472">Membrane</keyword>
<name>A0A8H7GN61_9ASCO</name>
<dbReference type="Pfam" id="PF00561">
    <property type="entry name" value="Abhydrolase_1"/>
    <property type="match status" value="1"/>
</dbReference>
<dbReference type="SUPFAM" id="SSF53474">
    <property type="entry name" value="alpha/beta-Hydrolases"/>
    <property type="match status" value="1"/>
</dbReference>
<feature type="transmembrane region" description="Helical" evidence="2">
    <location>
        <begin position="131"/>
        <end position="153"/>
    </location>
</feature>
<dbReference type="PANTHER" id="PTHR43139:SF52">
    <property type="entry name" value="SI:DKEY-122A22.2"/>
    <property type="match status" value="1"/>
</dbReference>
<feature type="compositionally biased region" description="Basic and acidic residues" evidence="1">
    <location>
        <begin position="1"/>
        <end position="10"/>
    </location>
</feature>
<dbReference type="InterPro" id="IPR000073">
    <property type="entry name" value="AB_hydrolase_1"/>
</dbReference>
<dbReference type="InterPro" id="IPR029058">
    <property type="entry name" value="AB_hydrolase_fold"/>
</dbReference>
<dbReference type="OrthoDB" id="164921at2759"/>
<organism evidence="4 5">
    <name type="scientific">Metschnikowia pulcherrima</name>
    <dbReference type="NCBI Taxonomy" id="27326"/>
    <lineage>
        <taxon>Eukaryota</taxon>
        <taxon>Fungi</taxon>
        <taxon>Dikarya</taxon>
        <taxon>Ascomycota</taxon>
        <taxon>Saccharomycotina</taxon>
        <taxon>Pichiomycetes</taxon>
        <taxon>Metschnikowiaceae</taxon>
        <taxon>Metschnikowia</taxon>
    </lineage>
</organism>
<accession>A0A8H7GN61</accession>
<keyword evidence="2" id="KW-1133">Transmembrane helix</keyword>
<dbReference type="Proteomes" id="UP000649328">
    <property type="component" value="Unassembled WGS sequence"/>
</dbReference>
<dbReference type="InterPro" id="IPR019431">
    <property type="entry name" value="DUF2417"/>
</dbReference>
<feature type="transmembrane region" description="Helical" evidence="2">
    <location>
        <begin position="69"/>
        <end position="95"/>
    </location>
</feature>
<feature type="transmembrane region" description="Helical" evidence="2">
    <location>
        <begin position="203"/>
        <end position="234"/>
    </location>
</feature>
<evidence type="ECO:0000313" key="5">
    <source>
        <dbReference type="Proteomes" id="UP000649328"/>
    </source>
</evidence>
<dbReference type="Pfam" id="PF10329">
    <property type="entry name" value="DUF2417"/>
    <property type="match status" value="1"/>
</dbReference>
<evidence type="ECO:0000256" key="1">
    <source>
        <dbReference type="SAM" id="MobiDB-lite"/>
    </source>
</evidence>
<feature type="transmembrane region" description="Helical" evidence="2">
    <location>
        <begin position="159"/>
        <end position="182"/>
    </location>
</feature>
<protein>
    <recommendedName>
        <fullName evidence="3">AB hydrolase-1 domain-containing protein</fullName>
    </recommendedName>
</protein>
<gene>
    <name evidence="4" type="ORF">HF325_006218</name>
</gene>
<dbReference type="InterPro" id="IPR052370">
    <property type="entry name" value="Meta-cleavage_hydrolase"/>
</dbReference>
<feature type="transmembrane region" description="Helical" evidence="2">
    <location>
        <begin position="107"/>
        <end position="124"/>
    </location>
</feature>
<keyword evidence="2" id="KW-0812">Transmembrane</keyword>
<evidence type="ECO:0000259" key="3">
    <source>
        <dbReference type="Pfam" id="PF00561"/>
    </source>
</evidence>
<sequence length="571" mass="65236">MLELPEREPAESNGDITSEPERVSHSAKHQKRVFSEREPLLENGDNFLDPDDPRVSPLNLKRIKLLRTILLAVLLFNTGLFLLVLVSDFISIPGINPRGKSFLELDLVIFCILTGSITLWCFAVPAYYERLLGYFSCALVGLDVVVAISVPYLRDQFGLFGNMLMLWVLANLILNCFADFWIEQGKAQQEIRFTGRIEKRKSLFEIFVTGIKIFVKFVLLVVIWNISLSLWLLAFDSHEKPWGKMVSVNEDQFKVHLACFGDVYAGANGTSDKPDDPSAPKQPIVLVEGGQQTSLEQFQEWIQELYHMNKIERYCIWDRPGFGFSDSAPSPTSIGIIVEYLMEALKKEGIEGPYSAVGFDVGGLYSKVFALRNAGQMHSMLLVDSWHEDLLKHWPFSGPNKKNEKRKTFRDILDLMDSWQGFKVWLRGVVSPLGFVRNIHWFFHPRSYLSKSRIFGTDMVRSPKYLRARLQEQITASILSYNEVHTADVGSISLSVILSQFMIKKSLNWGKWQRELTKISAKPLEWIVAENSGHFIWESPKGRDNLQQLLLRLVSEKTNYMSEEGGKLARV</sequence>
<feature type="domain" description="AB hydrolase-1" evidence="3">
    <location>
        <begin position="283"/>
        <end position="411"/>
    </location>
</feature>
<evidence type="ECO:0000256" key="2">
    <source>
        <dbReference type="SAM" id="Phobius"/>
    </source>
</evidence>
<evidence type="ECO:0000313" key="4">
    <source>
        <dbReference type="EMBL" id="KAF7999542.1"/>
    </source>
</evidence>
<dbReference type="Gene3D" id="3.40.50.1820">
    <property type="entry name" value="alpha/beta hydrolase"/>
    <property type="match status" value="1"/>
</dbReference>
<feature type="region of interest" description="Disordered" evidence="1">
    <location>
        <begin position="1"/>
        <end position="32"/>
    </location>
</feature>
<dbReference type="PANTHER" id="PTHR43139">
    <property type="entry name" value="SI:DKEY-122A22.2"/>
    <property type="match status" value="1"/>
</dbReference>
<reference evidence="4" key="1">
    <citation type="submission" date="2020-10" db="EMBL/GenBank/DDBJ databases">
        <title>The Whole-Genome Sequence of Metschnikowia persimmonesis, a Novel Endophytic Yeast Species Isolated from Medicinal Plant Diospyros kaki Thumb.</title>
        <authorList>
            <person name="Rahmat E."/>
            <person name="Kang Y."/>
        </authorList>
    </citation>
    <scope>NUCLEOTIDE SEQUENCE</scope>
    <source>
        <strain evidence="4">KIOM G15050</strain>
    </source>
</reference>
<keyword evidence="5" id="KW-1185">Reference proteome</keyword>